<evidence type="ECO:0000256" key="1">
    <source>
        <dbReference type="SAM" id="MobiDB-lite"/>
    </source>
</evidence>
<protein>
    <recommendedName>
        <fullName evidence="2">BSD domain-containing protein</fullName>
    </recommendedName>
</protein>
<dbReference type="PANTHER" id="PTHR16019:SF5">
    <property type="entry name" value="BSD DOMAIN-CONTAINING PROTEIN 1"/>
    <property type="match status" value="1"/>
</dbReference>
<dbReference type="AlphaFoldDB" id="A0A165JKZ6"/>
<evidence type="ECO:0000259" key="2">
    <source>
        <dbReference type="PROSITE" id="PS50858"/>
    </source>
</evidence>
<evidence type="ECO:0000313" key="3">
    <source>
        <dbReference type="EMBL" id="KZT61975.1"/>
    </source>
</evidence>
<accession>A0A165JKZ6</accession>
<evidence type="ECO:0000313" key="4">
    <source>
        <dbReference type="Proteomes" id="UP000076842"/>
    </source>
</evidence>
<feature type="region of interest" description="Disordered" evidence="1">
    <location>
        <begin position="76"/>
        <end position="111"/>
    </location>
</feature>
<feature type="region of interest" description="Disordered" evidence="1">
    <location>
        <begin position="413"/>
        <end position="536"/>
    </location>
</feature>
<dbReference type="InParanoid" id="A0A165JKZ6"/>
<dbReference type="SUPFAM" id="SSF140383">
    <property type="entry name" value="BSD domain-like"/>
    <property type="match status" value="1"/>
</dbReference>
<gene>
    <name evidence="3" type="ORF">CALCODRAFT_490515</name>
</gene>
<feature type="compositionally biased region" description="Low complexity" evidence="1">
    <location>
        <begin position="430"/>
        <end position="458"/>
    </location>
</feature>
<reference evidence="3 4" key="1">
    <citation type="journal article" date="2016" name="Mol. Biol. Evol.">
        <title>Comparative Genomics of Early-Diverging Mushroom-Forming Fungi Provides Insights into the Origins of Lignocellulose Decay Capabilities.</title>
        <authorList>
            <person name="Nagy L.G."/>
            <person name="Riley R."/>
            <person name="Tritt A."/>
            <person name="Adam C."/>
            <person name="Daum C."/>
            <person name="Floudas D."/>
            <person name="Sun H."/>
            <person name="Yadav J.S."/>
            <person name="Pangilinan J."/>
            <person name="Larsson K.H."/>
            <person name="Matsuura K."/>
            <person name="Barry K."/>
            <person name="Labutti K."/>
            <person name="Kuo R."/>
            <person name="Ohm R.A."/>
            <person name="Bhattacharya S.S."/>
            <person name="Shirouzu T."/>
            <person name="Yoshinaga Y."/>
            <person name="Martin F.M."/>
            <person name="Grigoriev I.V."/>
            <person name="Hibbett D.S."/>
        </authorList>
    </citation>
    <scope>NUCLEOTIDE SEQUENCE [LARGE SCALE GENOMIC DNA]</scope>
    <source>
        <strain evidence="3 4">HHB12733</strain>
    </source>
</reference>
<dbReference type="GO" id="GO:0005737">
    <property type="term" value="C:cytoplasm"/>
    <property type="evidence" value="ECO:0007669"/>
    <property type="project" value="TreeGrafter"/>
</dbReference>
<feature type="compositionally biased region" description="Low complexity" evidence="1">
    <location>
        <begin position="502"/>
        <end position="515"/>
    </location>
</feature>
<dbReference type="Proteomes" id="UP000076842">
    <property type="component" value="Unassembled WGS sequence"/>
</dbReference>
<feature type="region of interest" description="Disordered" evidence="1">
    <location>
        <begin position="1"/>
        <end position="30"/>
    </location>
</feature>
<dbReference type="InterPro" id="IPR035925">
    <property type="entry name" value="BSD_dom_sf"/>
</dbReference>
<dbReference type="Pfam" id="PF03909">
    <property type="entry name" value="BSD"/>
    <property type="match status" value="1"/>
</dbReference>
<dbReference type="InterPro" id="IPR051494">
    <property type="entry name" value="BSD_domain-containing"/>
</dbReference>
<feature type="region of interest" description="Disordered" evidence="1">
    <location>
        <begin position="271"/>
        <end position="296"/>
    </location>
</feature>
<feature type="compositionally biased region" description="Low complexity" evidence="1">
    <location>
        <begin position="132"/>
        <end position="153"/>
    </location>
</feature>
<sequence>MNTDLFFNPVPVAGTPTAEGEEADKPQQSLEEEVNQVVGQLGKLWGGFRKQSASAFDLAKKDLTSVVGQARTELSKLGQEASQRISVELNRPPTVTSPKPSSEEGDATVVPDVAEGAAADAVPAAGASASVESAAAPAEGEASTSPAGASTSSFFDRLQSSLPPNITRAIPPSTSASLAALRQDLAAQFNHFQTTFSADLTSMEGIAQEYSRKGEQLLKDAGVKGEALFKETAEFIKEAVKNVPNDSTSTEGMIWDGSDLWALPGLSASMAGADRSQSTSAQAGPSTSRSSGDLRVPTTRAEVLLAQLRRTPGVLRVDPSAEPRSAPEWESWSAEQWGEEWQKKTEGQDTGELKDTKDALVPGELDEETFWKRYFFRVYQIERDEERRKALLSGMVVCAAVRSTLTTLADAATTTQKEEDFSWDDDEETAPAAATATTAETAGASTTTLTLPDSTVTPRASSSFESTPAPALGTPAGTGVIALSSGAPSPRQSSDDSFDVVGTDSAAGTDAGGSAKVKEGKSAKEDKDDSEDSDWE</sequence>
<dbReference type="PROSITE" id="PS50858">
    <property type="entry name" value="BSD"/>
    <property type="match status" value="1"/>
</dbReference>
<dbReference type="OrthoDB" id="73788at2759"/>
<feature type="region of interest" description="Disordered" evidence="1">
    <location>
        <begin position="132"/>
        <end position="156"/>
    </location>
</feature>
<organism evidence="3 4">
    <name type="scientific">Calocera cornea HHB12733</name>
    <dbReference type="NCBI Taxonomy" id="1353952"/>
    <lineage>
        <taxon>Eukaryota</taxon>
        <taxon>Fungi</taxon>
        <taxon>Dikarya</taxon>
        <taxon>Basidiomycota</taxon>
        <taxon>Agaricomycotina</taxon>
        <taxon>Dacrymycetes</taxon>
        <taxon>Dacrymycetales</taxon>
        <taxon>Dacrymycetaceae</taxon>
        <taxon>Calocera</taxon>
    </lineage>
</organism>
<feature type="domain" description="BSD" evidence="2">
    <location>
        <begin position="352"/>
        <end position="382"/>
    </location>
</feature>
<name>A0A165JKZ6_9BASI</name>
<feature type="compositionally biased region" description="Basic and acidic residues" evidence="1">
    <location>
        <begin position="516"/>
        <end position="527"/>
    </location>
</feature>
<keyword evidence="4" id="KW-1185">Reference proteome</keyword>
<dbReference type="EMBL" id="KV423919">
    <property type="protein sequence ID" value="KZT61975.1"/>
    <property type="molecule type" value="Genomic_DNA"/>
</dbReference>
<dbReference type="SMART" id="SM00751">
    <property type="entry name" value="BSD"/>
    <property type="match status" value="1"/>
</dbReference>
<feature type="region of interest" description="Disordered" evidence="1">
    <location>
        <begin position="316"/>
        <end position="352"/>
    </location>
</feature>
<feature type="compositionally biased region" description="Basic and acidic residues" evidence="1">
    <location>
        <begin position="340"/>
        <end position="352"/>
    </location>
</feature>
<dbReference type="PANTHER" id="PTHR16019">
    <property type="entry name" value="SYNAPSE-ASSOCIATED PROTEIN"/>
    <property type="match status" value="1"/>
</dbReference>
<dbReference type="Gene3D" id="1.10.3970.10">
    <property type="entry name" value="BSD domain"/>
    <property type="match status" value="1"/>
</dbReference>
<feature type="compositionally biased region" description="Polar residues" evidence="1">
    <location>
        <begin position="275"/>
        <end position="291"/>
    </location>
</feature>
<proteinExistence type="predicted"/>
<dbReference type="InterPro" id="IPR005607">
    <property type="entry name" value="BSD_dom"/>
</dbReference>